<evidence type="ECO:0000313" key="1">
    <source>
        <dbReference type="EMBL" id="CDM29588.1"/>
    </source>
</evidence>
<organism evidence="1 2">
    <name type="scientific">Penicillium roqueforti (strain FM164)</name>
    <dbReference type="NCBI Taxonomy" id="1365484"/>
    <lineage>
        <taxon>Eukaryota</taxon>
        <taxon>Fungi</taxon>
        <taxon>Dikarya</taxon>
        <taxon>Ascomycota</taxon>
        <taxon>Pezizomycotina</taxon>
        <taxon>Eurotiomycetes</taxon>
        <taxon>Eurotiomycetidae</taxon>
        <taxon>Eurotiales</taxon>
        <taxon>Aspergillaceae</taxon>
        <taxon>Penicillium</taxon>
    </lineage>
</organism>
<protein>
    <submittedName>
        <fullName evidence="1">Genomic scaffold, ProqFM164S01</fullName>
    </submittedName>
</protein>
<dbReference type="AlphaFoldDB" id="W6PZ91"/>
<dbReference type="OrthoDB" id="4138941at2759"/>
<dbReference type="STRING" id="1365484.W6PZ91"/>
<proteinExistence type="predicted"/>
<dbReference type="EMBL" id="HG792015">
    <property type="protein sequence ID" value="CDM29588.1"/>
    <property type="molecule type" value="Genomic_DNA"/>
</dbReference>
<dbReference type="Proteomes" id="UP000030686">
    <property type="component" value="Unassembled WGS sequence"/>
</dbReference>
<keyword evidence="2" id="KW-1185">Reference proteome</keyword>
<evidence type="ECO:0000313" key="2">
    <source>
        <dbReference type="Proteomes" id="UP000030686"/>
    </source>
</evidence>
<sequence length="216" mass="25428">MSKSRFSFGYCHERAVVLEALRPELCSRSVLSEDIDQLSKSFATILTQTPWTTPEMMSLSPFEQEWYYSLLKDRLRRLDALHRIGITHGDIHFRLPDDIYDTVLYDFSASYTFSERQPFRVNRRRPRPLSRLSNGELECVLKDIQDRAASRDIRSYFIESNPGTSVDDALWQSLDKEEELLELIMLKIPHRPSPRWLFDADVEFHLPFSRSRVPKI</sequence>
<reference evidence="1" key="1">
    <citation type="journal article" date="2014" name="Nat. Commun.">
        <title>Multiple recent horizontal transfers of a large genomic region in cheese making fungi.</title>
        <authorList>
            <person name="Cheeseman K."/>
            <person name="Ropars J."/>
            <person name="Renault P."/>
            <person name="Dupont J."/>
            <person name="Gouzy J."/>
            <person name="Branca A."/>
            <person name="Abraham A.L."/>
            <person name="Ceppi M."/>
            <person name="Conseiller E."/>
            <person name="Debuchy R."/>
            <person name="Malagnac F."/>
            <person name="Goarin A."/>
            <person name="Silar P."/>
            <person name="Lacoste S."/>
            <person name="Sallet E."/>
            <person name="Bensimon A."/>
            <person name="Giraud T."/>
            <person name="Brygoo Y."/>
        </authorList>
    </citation>
    <scope>NUCLEOTIDE SEQUENCE [LARGE SCALE GENOMIC DNA]</scope>
    <source>
        <strain evidence="1">FM164</strain>
    </source>
</reference>
<name>W6PZ91_PENRF</name>
<accession>W6PZ91</accession>
<gene>
    <name evidence="1" type="ORF">PROQFM164_S01g003400</name>
</gene>